<accession>A0A7X5UZZ9</accession>
<proteinExistence type="predicted"/>
<reference evidence="2 3" key="1">
    <citation type="submission" date="2020-03" db="EMBL/GenBank/DDBJ databases">
        <title>Genomic Encyclopedia of Type Strains, Phase IV (KMG-IV): sequencing the most valuable type-strain genomes for metagenomic binning, comparative biology and taxonomic classification.</title>
        <authorList>
            <person name="Goeker M."/>
        </authorList>
    </citation>
    <scope>NUCLEOTIDE SEQUENCE [LARGE SCALE GENOMIC DNA]</scope>
    <source>
        <strain evidence="2 3">DSM 4733</strain>
    </source>
</reference>
<dbReference type="RefSeq" id="WP_167299770.1">
    <property type="nucleotide sequence ID" value="NZ_JAASQV010000002.1"/>
</dbReference>
<dbReference type="Proteomes" id="UP000564677">
    <property type="component" value="Unassembled WGS sequence"/>
</dbReference>
<feature type="region of interest" description="Disordered" evidence="1">
    <location>
        <begin position="86"/>
        <end position="113"/>
    </location>
</feature>
<keyword evidence="3" id="KW-1185">Reference proteome</keyword>
<comment type="caution">
    <text evidence="2">The sequence shown here is derived from an EMBL/GenBank/DDBJ whole genome shotgun (WGS) entry which is preliminary data.</text>
</comment>
<evidence type="ECO:0000313" key="2">
    <source>
        <dbReference type="EMBL" id="NIJ65362.1"/>
    </source>
</evidence>
<sequence>MRRLPLLLLPLALAACNGGTGTPVTIDVKSDDGDNGSFRMENGTVSIKGDGFQGNFRVPQIKMKADDVDLDGVKLYPKSEIAGFHITGGDKPGNGKDGGKDGSKGGGKDDGKVRIDFTSPASLAAVQNWFRDGFTKKGFTFASRGDGFAGTTSDGGTFTLDLSADGGQKVKGRMEMTGS</sequence>
<gene>
    <name evidence="2" type="ORF">FHR20_002324</name>
</gene>
<dbReference type="AlphaFoldDB" id="A0A7X5UZZ9"/>
<feature type="compositionally biased region" description="Basic and acidic residues" evidence="1">
    <location>
        <begin position="93"/>
        <end position="113"/>
    </location>
</feature>
<evidence type="ECO:0000313" key="3">
    <source>
        <dbReference type="Proteomes" id="UP000564677"/>
    </source>
</evidence>
<evidence type="ECO:0008006" key="4">
    <source>
        <dbReference type="Google" id="ProtNLM"/>
    </source>
</evidence>
<evidence type="ECO:0000256" key="1">
    <source>
        <dbReference type="SAM" id="MobiDB-lite"/>
    </source>
</evidence>
<name>A0A7X5UZZ9_9SPHN</name>
<protein>
    <recommendedName>
        <fullName evidence="4">Lipoprotein</fullName>
    </recommendedName>
</protein>
<dbReference type="EMBL" id="JAASQV010000002">
    <property type="protein sequence ID" value="NIJ65362.1"/>
    <property type="molecule type" value="Genomic_DNA"/>
</dbReference>
<organism evidence="2 3">
    <name type="scientific">Sphingomonas leidyi</name>
    <dbReference type="NCBI Taxonomy" id="68569"/>
    <lineage>
        <taxon>Bacteria</taxon>
        <taxon>Pseudomonadati</taxon>
        <taxon>Pseudomonadota</taxon>
        <taxon>Alphaproteobacteria</taxon>
        <taxon>Sphingomonadales</taxon>
        <taxon>Sphingomonadaceae</taxon>
        <taxon>Sphingomonas</taxon>
    </lineage>
</organism>
<dbReference type="PROSITE" id="PS51257">
    <property type="entry name" value="PROKAR_LIPOPROTEIN"/>
    <property type="match status" value="1"/>
</dbReference>